<dbReference type="OrthoDB" id="2953893at2759"/>
<evidence type="ECO:0000259" key="3">
    <source>
        <dbReference type="Pfam" id="PF20152"/>
    </source>
</evidence>
<feature type="compositionally biased region" description="Basic and acidic residues" evidence="1">
    <location>
        <begin position="316"/>
        <end position="334"/>
    </location>
</feature>
<dbReference type="Pfam" id="PF20152">
    <property type="entry name" value="DUF6534"/>
    <property type="match status" value="1"/>
</dbReference>
<reference evidence="4 5" key="1">
    <citation type="submission" date="2021-08" db="EMBL/GenBank/DDBJ databases">
        <title>Draft Genome Sequence of Phanerochaete sordida strain YK-624.</title>
        <authorList>
            <person name="Mori T."/>
            <person name="Dohra H."/>
            <person name="Suzuki T."/>
            <person name="Kawagishi H."/>
            <person name="Hirai H."/>
        </authorList>
    </citation>
    <scope>NUCLEOTIDE SEQUENCE [LARGE SCALE GENOMIC DNA]</scope>
    <source>
        <strain evidence="4 5">YK-624</strain>
    </source>
</reference>
<feature type="transmembrane region" description="Helical" evidence="2">
    <location>
        <begin position="93"/>
        <end position="113"/>
    </location>
</feature>
<dbReference type="Proteomes" id="UP000703269">
    <property type="component" value="Unassembled WGS sequence"/>
</dbReference>
<evidence type="ECO:0000256" key="1">
    <source>
        <dbReference type="SAM" id="MobiDB-lite"/>
    </source>
</evidence>
<dbReference type="EMBL" id="BPQB01000004">
    <property type="protein sequence ID" value="GJE86414.1"/>
    <property type="molecule type" value="Genomic_DNA"/>
</dbReference>
<evidence type="ECO:0000313" key="4">
    <source>
        <dbReference type="EMBL" id="GJE86414.1"/>
    </source>
</evidence>
<feature type="transmembrane region" description="Helical" evidence="2">
    <location>
        <begin position="125"/>
        <end position="144"/>
    </location>
</feature>
<organism evidence="4 5">
    <name type="scientific">Phanerochaete sordida</name>
    <dbReference type="NCBI Taxonomy" id="48140"/>
    <lineage>
        <taxon>Eukaryota</taxon>
        <taxon>Fungi</taxon>
        <taxon>Dikarya</taxon>
        <taxon>Basidiomycota</taxon>
        <taxon>Agaricomycotina</taxon>
        <taxon>Agaricomycetes</taxon>
        <taxon>Polyporales</taxon>
        <taxon>Phanerochaetaceae</taxon>
        <taxon>Phanerochaete</taxon>
    </lineage>
</organism>
<gene>
    <name evidence="4" type="ORF">PsYK624_024940</name>
</gene>
<dbReference type="AlphaFoldDB" id="A0A9P3G201"/>
<dbReference type="PANTHER" id="PTHR40465">
    <property type="entry name" value="CHROMOSOME 1, WHOLE GENOME SHOTGUN SEQUENCE"/>
    <property type="match status" value="1"/>
</dbReference>
<evidence type="ECO:0000313" key="5">
    <source>
        <dbReference type="Proteomes" id="UP000703269"/>
    </source>
</evidence>
<sequence>MNYTTATDVSVAAQVAPQLFGTLFNLTFYGILAAQVAWCTTTFPDDRAAIKIIIYSVFALETLQTALVTYDAYRYFAAGFGDVDQLNRAMFEWFAVPVITGLVSCISQLYFAYRLYRFSNSIVSAISTGILSLAQMACAIAEGVRFYMLDDYRQLASKTTVTCTIWLVGSALCDAILAATMVTLLMKSDTKLSATHAVISRLVKWIIGTGALTAFAATADLALFLIFSKTSLHRGISVILSKVYSISLLFVQNQRAVIKRRFGEAQSLPLSTLSFRVPGNGTHGDSTSGDTVEGEIVRMQDMRTRVPSVGEVTEVSDVREVQPPKKSHDFDAQP</sequence>
<accession>A0A9P3G201</accession>
<feature type="transmembrane region" description="Helical" evidence="2">
    <location>
        <begin position="205"/>
        <end position="226"/>
    </location>
</feature>
<dbReference type="InterPro" id="IPR045339">
    <property type="entry name" value="DUF6534"/>
</dbReference>
<dbReference type="PANTHER" id="PTHR40465:SF1">
    <property type="entry name" value="DUF6534 DOMAIN-CONTAINING PROTEIN"/>
    <property type="match status" value="1"/>
</dbReference>
<feature type="region of interest" description="Disordered" evidence="1">
    <location>
        <begin position="309"/>
        <end position="334"/>
    </location>
</feature>
<proteinExistence type="predicted"/>
<name>A0A9P3G201_9APHY</name>
<feature type="transmembrane region" description="Helical" evidence="2">
    <location>
        <begin position="52"/>
        <end position="73"/>
    </location>
</feature>
<keyword evidence="2" id="KW-1133">Transmembrane helix</keyword>
<feature type="transmembrane region" description="Helical" evidence="2">
    <location>
        <begin position="164"/>
        <end position="185"/>
    </location>
</feature>
<keyword evidence="5" id="KW-1185">Reference proteome</keyword>
<keyword evidence="2" id="KW-0812">Transmembrane</keyword>
<protein>
    <recommendedName>
        <fullName evidence="3">DUF6534 domain-containing protein</fullName>
    </recommendedName>
</protein>
<feature type="transmembrane region" description="Helical" evidence="2">
    <location>
        <begin position="20"/>
        <end position="40"/>
    </location>
</feature>
<comment type="caution">
    <text evidence="4">The sequence shown here is derived from an EMBL/GenBank/DDBJ whole genome shotgun (WGS) entry which is preliminary data.</text>
</comment>
<feature type="domain" description="DUF6534" evidence="3">
    <location>
        <begin position="170"/>
        <end position="256"/>
    </location>
</feature>
<evidence type="ECO:0000256" key="2">
    <source>
        <dbReference type="SAM" id="Phobius"/>
    </source>
</evidence>
<keyword evidence="2" id="KW-0472">Membrane</keyword>